<feature type="compositionally biased region" description="Basic and acidic residues" evidence="1">
    <location>
        <begin position="1916"/>
        <end position="1944"/>
    </location>
</feature>
<feature type="region of interest" description="Disordered" evidence="1">
    <location>
        <begin position="1630"/>
        <end position="1695"/>
    </location>
</feature>
<feature type="compositionally biased region" description="Low complexity" evidence="1">
    <location>
        <begin position="2369"/>
        <end position="2379"/>
    </location>
</feature>
<feature type="compositionally biased region" description="Polar residues" evidence="1">
    <location>
        <begin position="2625"/>
        <end position="2634"/>
    </location>
</feature>
<feature type="region of interest" description="Disordered" evidence="1">
    <location>
        <begin position="1486"/>
        <end position="1510"/>
    </location>
</feature>
<feature type="compositionally biased region" description="Low complexity" evidence="1">
    <location>
        <begin position="549"/>
        <end position="565"/>
    </location>
</feature>
<dbReference type="OrthoDB" id="2563277at2759"/>
<feature type="region of interest" description="Disordered" evidence="1">
    <location>
        <begin position="1913"/>
        <end position="1950"/>
    </location>
</feature>
<sequence length="2634" mass="281030">MAPIRTGQPTPLTLQTPPQPHYSAHSPYSTITASSYPHQQPPPIPSIRLISATPSTAGLSSTEGSNTSMSSLTSAPMPMPWETTGPPPLPSNANAKGNAKSKEKSAKEKSVKAKSASKGGLKLRNVPSVLLPKNKENDSGSGNASAPRGVVPKKSKLGLTLGGFTSSNKSNADFSDVVRRVGAGASTEALSNTLGKAGSLKLKGGFEIYVDPSDDPEFGGEIMVVKKKKSRAGLDGVGAGWGPASAAPPVPPLKDVTNVAGRPVHEGLLKVKVEEERKWWSIGRGRKDSKEVKDKKEKEKKVEKAGLLPPRSQTPDPFKPSNLASQPETQKSRARFNSLDAGMLLGLSKKSSTPTPSIRIHEEEVESVSRGATPVPFGSRSTTPAPVPSSISRSTTPAPQSISRSRSASLGASGLLAVPGSGEGLLSVPGAVKDKDGQGSIALRAMRSVKSLARIGWGAKADTEEDVVKGRGSVDGESGSTDKAEKKSKTKEGRKKKSSKDKESKDAKDKEVKEGKEGQRYSNTVRLSTSSFEAGALSSAPSPPAVKRSSSLSASSAFSSASPAAVHKTANGHLAVAPEVKKQRSILGLGLPSSMRLPGMRQGSSASSVGSLGSGSQFGGMVVPPGMSVSGRRGSVDSATLLSVDDAARRKSSELGRAAPVHVAGAGVERRTSVQSTNSSLRPVSVLSSRSGGSSVESGEGKQRWSGGSVRWDEGVLERERERARESRELVREAGDGRDVKEIPGLGSRRSSRDSKGSRESRRGSEARKRTAIADVFPEVGKRGSGVSSRSAQSTQSAQSGQSGYASNVGSVSSRRTSGGFRYPILTIEEATNDGHGDDYLHRRGEGDSTIRGDKEDDESVTPVKEARARPLSEQLLGRSRPVAVYSEDDDGVLSVLSAATNDLAMLINNLDLEATPATPDMTPLKASPGPGPAFGLLESPWDAAVGRMVALEERDSLHPYDGLRPRRSDLELASGRKAAMDALVKEDAEVKAKEDTEAKQPKSGTQKMKEWCNASPTAAAVAKRKERERGGLAGALVGVGAVGAVTGSGGGVKSIVARINEQQVYGLGQLEIGGSRMSKGSTGSLGGNGTGTLTVRSSVSSISSLRPYAQSRNGTLRAKGSMTGLVGGAPKPLPIPASMEKSKPKTKTSGSGEGVGRMEKSPSMFVKSHKRTMTPAPEPEPAPVFQPLRPAVTRPLEIKNKNLAVLKTSGGTGSKVSRESPVRVRDELFCDESEGEDEDRFRTVRGMPSEKTFGSVKASVSTAGVSKGSVLDVCQEERSSELVDDSILGEERGVPITKEARRILGMSGTMGGSDVSAYMVDVDESDPDSDVPEELRSILRKDRVPRPQYEYSDDEDEDDVVVLKDGVRVGGRYEDDDEDDVTMEYGELVVDEDVPRSVSVSPMFPVFPEDVRVGLGVSGTEEAKVQLASKQRLPVFKAQFVTNGSLANSTSSTSSVSPNSTSTTSTGHLNVPMFLDLPADLTTSSLLSTSDENDQDHDQDHEDNRTTRSFDFTGELAKLNESGASDRRSFVEQLETAFRTPAKVGLDLKYDFGGGLAPPVPELPARIVREVEEQARRERLMSELTLEELGCEIEDEGESSVEGGNVSSVEIGRGEEMIVDEMPSFGVEESKSSLGVESVLRSSKASTGSKRSARSNASEGELNRSFRFGGLTPNPPAPAKETVRGEKKLGASGHKKELTLSDILPPVGHIREISFTSSMLDPYEDSALKSILAKAHPSHSHDADVSNADLSRDDVLPPSMLGSVHVSNKVVPRPSKQSVKGDSKRISFVPLTRPSSGISFAGLDSFDEVRRGFEFNDYRPAFYPPPVSVPGGASANTSWATTNNSQSTSIASSAAYRRAYGHRKGQSSVWSIASVSSYGRVLRDGAPDPFDYGIPIPVPPLPAGYGAGMPSLRESASEREKETEMEKELPEVPRDEGVSEDGHGGMSSAEMTDSMSFEMSTHVDDTFSFLHHRPAGQGYTRQRVDSDASSFYFRAPNPRGQHRRRESNLSVSSITGMPPISMFTRGHHRKTSSVTSASSIALSYAMHGAIGGRAVLARHRRESSYDSVASDASMYAHQSSSRNMARPGLGDKMFETEVGGPGRLTAIAGSPSGSFDLSSLGHGTSNNTDSYGYYDSILDADVKMYDAEEGDRRSMAMDDSLFDKSAADRTSFASNVTSVFGDDDNGMAPGRQFRPLSIISNESMHSPAKEDDTMISMIGGGHVRRRSIGSMIDASPCVRIEKRRPRQRTTARMVYHGTQLVRVDAKGNELELAPSPKKQKMATLVEKPSIASTSSFQFGDDRMIKAQRGLLERASLEDNCLVADGEDTSHSFRAVPVFTRPTPASRSRSSTCTSTSESSGIDTPPLSPSDGSSISGGSMSSIDLNDSFVQEDISMWDDERGILALRKYYTLKDEATTTVMESQRAWEDTPFSVFAVQTFDPPRQPDAMQALLEHSVRNYVPLPAELRRIRSRKDSRPSPYPQARVFVTANSPPVPQLCFETQASAAATPVLQQRRFDSNIPSLNVAPSLDAIKPLSPLAFNVPSPAKSLKKDRKDKENKSSTGPNGFVRPRVPSAVRRSALGWTKRSTGSKTSTDKKENLAQGLAMTPSDSLRINRPRPRGRTPGSQARTVRI</sequence>
<feature type="compositionally biased region" description="Low complexity" evidence="1">
    <location>
        <begin position="2341"/>
        <end position="2360"/>
    </location>
</feature>
<feature type="compositionally biased region" description="Basic and acidic residues" evidence="1">
    <location>
        <begin position="100"/>
        <end position="111"/>
    </location>
</feature>
<evidence type="ECO:0000313" key="3">
    <source>
        <dbReference type="Proteomes" id="UP000307440"/>
    </source>
</evidence>
<feature type="compositionally biased region" description="Low complexity" evidence="1">
    <location>
        <begin position="2569"/>
        <end position="2581"/>
    </location>
</feature>
<evidence type="ECO:0000313" key="2">
    <source>
        <dbReference type="EMBL" id="TFK19266.1"/>
    </source>
</evidence>
<reference evidence="2 3" key="1">
    <citation type="journal article" date="2019" name="Nat. Ecol. Evol.">
        <title>Megaphylogeny resolves global patterns of mushroom evolution.</title>
        <authorList>
            <person name="Varga T."/>
            <person name="Krizsan K."/>
            <person name="Foldi C."/>
            <person name="Dima B."/>
            <person name="Sanchez-Garcia M."/>
            <person name="Sanchez-Ramirez S."/>
            <person name="Szollosi G.J."/>
            <person name="Szarkandi J.G."/>
            <person name="Papp V."/>
            <person name="Albert L."/>
            <person name="Andreopoulos W."/>
            <person name="Angelini C."/>
            <person name="Antonin V."/>
            <person name="Barry K.W."/>
            <person name="Bougher N.L."/>
            <person name="Buchanan P."/>
            <person name="Buyck B."/>
            <person name="Bense V."/>
            <person name="Catcheside P."/>
            <person name="Chovatia M."/>
            <person name="Cooper J."/>
            <person name="Damon W."/>
            <person name="Desjardin D."/>
            <person name="Finy P."/>
            <person name="Geml J."/>
            <person name="Haridas S."/>
            <person name="Hughes K."/>
            <person name="Justo A."/>
            <person name="Karasinski D."/>
            <person name="Kautmanova I."/>
            <person name="Kiss B."/>
            <person name="Kocsube S."/>
            <person name="Kotiranta H."/>
            <person name="LaButti K.M."/>
            <person name="Lechner B.E."/>
            <person name="Liimatainen K."/>
            <person name="Lipzen A."/>
            <person name="Lukacs Z."/>
            <person name="Mihaltcheva S."/>
            <person name="Morgado L.N."/>
            <person name="Niskanen T."/>
            <person name="Noordeloos M.E."/>
            <person name="Ohm R.A."/>
            <person name="Ortiz-Santana B."/>
            <person name="Ovrebo C."/>
            <person name="Racz N."/>
            <person name="Riley R."/>
            <person name="Savchenko A."/>
            <person name="Shiryaev A."/>
            <person name="Soop K."/>
            <person name="Spirin V."/>
            <person name="Szebenyi C."/>
            <person name="Tomsovsky M."/>
            <person name="Tulloss R.E."/>
            <person name="Uehling J."/>
            <person name="Grigoriev I.V."/>
            <person name="Vagvolgyi C."/>
            <person name="Papp T."/>
            <person name="Martin F.M."/>
            <person name="Miettinen O."/>
            <person name="Hibbett D.S."/>
            <person name="Nagy L.G."/>
        </authorList>
    </citation>
    <scope>NUCLEOTIDE SEQUENCE [LARGE SCALE GENOMIC DNA]</scope>
    <source>
        <strain evidence="2 3">CBS 121175</strain>
    </source>
</reference>
<keyword evidence="3" id="KW-1185">Reference proteome</keyword>
<proteinExistence type="predicted"/>
<feature type="compositionally biased region" description="Low complexity" evidence="1">
    <location>
        <begin position="60"/>
        <end position="71"/>
    </location>
</feature>
<feature type="region of interest" description="Disordered" evidence="1">
    <location>
        <begin position="2537"/>
        <end position="2634"/>
    </location>
</feature>
<feature type="region of interest" description="Disordered" evidence="1">
    <location>
        <begin position="990"/>
        <end position="1010"/>
    </location>
</feature>
<feature type="region of interest" description="Disordered" evidence="1">
    <location>
        <begin position="832"/>
        <end position="869"/>
    </location>
</feature>
<organism evidence="2 3">
    <name type="scientific">Coprinopsis marcescibilis</name>
    <name type="common">Agaric fungus</name>
    <name type="synonym">Psathyrella marcescibilis</name>
    <dbReference type="NCBI Taxonomy" id="230819"/>
    <lineage>
        <taxon>Eukaryota</taxon>
        <taxon>Fungi</taxon>
        <taxon>Dikarya</taxon>
        <taxon>Basidiomycota</taxon>
        <taxon>Agaricomycotina</taxon>
        <taxon>Agaricomycetes</taxon>
        <taxon>Agaricomycetidae</taxon>
        <taxon>Agaricales</taxon>
        <taxon>Agaricineae</taxon>
        <taxon>Psathyrellaceae</taxon>
        <taxon>Coprinopsis</taxon>
    </lineage>
</organism>
<feature type="region of interest" description="Disordered" evidence="1">
    <location>
        <begin position="2341"/>
        <end position="2379"/>
    </location>
</feature>
<dbReference type="EMBL" id="ML210350">
    <property type="protein sequence ID" value="TFK19266.1"/>
    <property type="molecule type" value="Genomic_DNA"/>
</dbReference>
<feature type="compositionally biased region" description="Basic and acidic residues" evidence="1">
    <location>
        <begin position="1497"/>
        <end position="1509"/>
    </location>
</feature>
<feature type="compositionally biased region" description="Basic and acidic residues" evidence="1">
    <location>
        <begin position="466"/>
        <end position="491"/>
    </location>
</feature>
<feature type="compositionally biased region" description="Basic and acidic residues" evidence="1">
    <location>
        <begin position="1682"/>
        <end position="1695"/>
    </location>
</feature>
<feature type="compositionally biased region" description="Basic and acidic residues" evidence="1">
    <location>
        <begin position="500"/>
        <end position="519"/>
    </location>
</feature>
<dbReference type="STRING" id="230819.A0A5C3KGG8"/>
<feature type="compositionally biased region" description="Basic and acidic residues" evidence="1">
    <location>
        <begin position="990"/>
        <end position="1001"/>
    </location>
</feature>
<feature type="region of interest" description="Disordered" evidence="1">
    <location>
        <begin position="1122"/>
        <end position="1162"/>
    </location>
</feature>
<feature type="region of interest" description="Disordered" evidence="1">
    <location>
        <begin position="1447"/>
        <end position="1470"/>
    </location>
</feature>
<feature type="compositionally biased region" description="Basic and acidic residues" evidence="1">
    <location>
        <begin position="280"/>
        <end position="304"/>
    </location>
</feature>
<feature type="region of interest" description="Disordered" evidence="1">
    <location>
        <begin position="1994"/>
        <end position="2014"/>
    </location>
</feature>
<feature type="compositionally biased region" description="Polar residues" evidence="1">
    <location>
        <begin position="379"/>
        <end position="396"/>
    </location>
</feature>
<name>A0A5C3KGG8_COPMA</name>
<evidence type="ECO:0000256" key="1">
    <source>
        <dbReference type="SAM" id="MobiDB-lite"/>
    </source>
</evidence>
<feature type="compositionally biased region" description="Basic and acidic residues" evidence="1">
    <location>
        <begin position="833"/>
        <end position="855"/>
    </location>
</feature>
<protein>
    <submittedName>
        <fullName evidence="2">Uncharacterized protein</fullName>
    </submittedName>
</protein>
<gene>
    <name evidence="2" type="ORF">FA15DRAFT_709141</name>
</gene>
<feature type="compositionally biased region" description="Low complexity" evidence="1">
    <location>
        <begin position="785"/>
        <end position="816"/>
    </location>
</feature>
<feature type="region of interest" description="Disordered" evidence="1">
    <location>
        <begin position="453"/>
        <end position="568"/>
    </location>
</feature>
<feature type="region of interest" description="Disordered" evidence="1">
    <location>
        <begin position="592"/>
        <end position="635"/>
    </location>
</feature>
<feature type="compositionally biased region" description="Basic and acidic residues" evidence="1">
    <location>
        <begin position="711"/>
        <end position="742"/>
    </location>
</feature>
<feature type="compositionally biased region" description="Polar residues" evidence="1">
    <location>
        <begin position="520"/>
        <end position="532"/>
    </location>
</feature>
<feature type="compositionally biased region" description="Polar residues" evidence="1">
    <location>
        <begin position="26"/>
        <end position="38"/>
    </location>
</feature>
<feature type="compositionally biased region" description="Low complexity" evidence="1">
    <location>
        <begin position="397"/>
        <end position="420"/>
    </location>
</feature>
<feature type="compositionally biased region" description="Polar residues" evidence="1">
    <location>
        <begin position="1633"/>
        <end position="1659"/>
    </location>
</feature>
<feature type="compositionally biased region" description="Low complexity" evidence="1">
    <location>
        <begin position="1447"/>
        <end position="1467"/>
    </location>
</feature>
<feature type="region of interest" description="Disordered" evidence="1">
    <location>
        <begin position="1"/>
        <end position="171"/>
    </location>
</feature>
<dbReference type="Proteomes" id="UP000307440">
    <property type="component" value="Unassembled WGS sequence"/>
</dbReference>
<feature type="compositionally biased region" description="Basic and acidic residues" evidence="1">
    <location>
        <begin position="751"/>
        <end position="769"/>
    </location>
</feature>
<feature type="compositionally biased region" description="Low complexity" evidence="1">
    <location>
        <begin position="679"/>
        <end position="698"/>
    </location>
</feature>
<feature type="region of interest" description="Disordered" evidence="1">
    <location>
        <begin position="280"/>
        <end position="436"/>
    </location>
</feature>
<accession>A0A5C3KGG8</accession>
<feature type="region of interest" description="Disordered" evidence="1">
    <location>
        <begin position="648"/>
        <end position="816"/>
    </location>
</feature>